<name>A0ABQ9E0F0_TEGGR</name>
<evidence type="ECO:0000313" key="4">
    <source>
        <dbReference type="Proteomes" id="UP001217089"/>
    </source>
</evidence>
<feature type="domain" description="Formin GTPase-binding" evidence="2">
    <location>
        <begin position="1"/>
        <end position="162"/>
    </location>
</feature>
<dbReference type="EMBL" id="JARBDR010000923">
    <property type="protein sequence ID" value="KAJ8297524.1"/>
    <property type="molecule type" value="Genomic_DNA"/>
</dbReference>
<reference evidence="3 4" key="1">
    <citation type="submission" date="2022-12" db="EMBL/GenBank/DDBJ databases">
        <title>Chromosome-level genome of Tegillarca granosa.</title>
        <authorList>
            <person name="Kim J."/>
        </authorList>
    </citation>
    <scope>NUCLEOTIDE SEQUENCE [LARGE SCALE GENOMIC DNA]</scope>
    <source>
        <strain evidence="3">Teg-2019</strain>
        <tissue evidence="3">Adductor muscle</tissue>
    </source>
</reference>
<dbReference type="SUPFAM" id="SSF48371">
    <property type="entry name" value="ARM repeat"/>
    <property type="match status" value="1"/>
</dbReference>
<comment type="caution">
    <text evidence="3">The sequence shown here is derived from an EMBL/GenBank/DDBJ whole genome shotgun (WGS) entry which is preliminary data.</text>
</comment>
<protein>
    <recommendedName>
        <fullName evidence="2">Formin GTPase-binding domain-containing protein</fullName>
    </recommendedName>
</protein>
<keyword evidence="4" id="KW-1185">Reference proteome</keyword>
<dbReference type="Proteomes" id="UP001217089">
    <property type="component" value="Unassembled WGS sequence"/>
</dbReference>
<evidence type="ECO:0000256" key="1">
    <source>
        <dbReference type="SAM" id="MobiDB-lite"/>
    </source>
</evidence>
<gene>
    <name evidence="3" type="ORF">KUTeg_024055</name>
</gene>
<dbReference type="InterPro" id="IPR011989">
    <property type="entry name" value="ARM-like"/>
</dbReference>
<dbReference type="PANTHER" id="PTHR46345:SF8">
    <property type="entry name" value="FORMIN 3, ISOFORM B"/>
    <property type="match status" value="1"/>
</dbReference>
<dbReference type="Gene3D" id="1.25.10.10">
    <property type="entry name" value="Leucine-rich Repeat Variant"/>
    <property type="match status" value="1"/>
</dbReference>
<feature type="compositionally biased region" description="Basic and acidic residues" evidence="1">
    <location>
        <begin position="1"/>
        <end position="10"/>
    </location>
</feature>
<dbReference type="SMART" id="SM01140">
    <property type="entry name" value="Drf_GBD"/>
    <property type="match status" value="1"/>
</dbReference>
<evidence type="ECO:0000259" key="2">
    <source>
        <dbReference type="SMART" id="SM01140"/>
    </source>
</evidence>
<dbReference type="PANTHER" id="PTHR46345">
    <property type="entry name" value="INVERTED FORMIN-2"/>
    <property type="match status" value="1"/>
</dbReference>
<dbReference type="InterPro" id="IPR010473">
    <property type="entry name" value="GTPase-bd"/>
</dbReference>
<organism evidence="3 4">
    <name type="scientific">Tegillarca granosa</name>
    <name type="common">Malaysian cockle</name>
    <name type="synonym">Anadara granosa</name>
    <dbReference type="NCBI Taxonomy" id="220873"/>
    <lineage>
        <taxon>Eukaryota</taxon>
        <taxon>Metazoa</taxon>
        <taxon>Spiralia</taxon>
        <taxon>Lophotrochozoa</taxon>
        <taxon>Mollusca</taxon>
        <taxon>Bivalvia</taxon>
        <taxon>Autobranchia</taxon>
        <taxon>Pteriomorphia</taxon>
        <taxon>Arcoida</taxon>
        <taxon>Arcoidea</taxon>
        <taxon>Arcidae</taxon>
        <taxon>Tegillarca</taxon>
    </lineage>
</organism>
<sequence>MDKPEKEGKGGGRFANKRKQKRVKRYRSDGFVLGVDLESHASEDSDAESNISSDAVNFLLWIRNPTVHSLAKLRKAIRTNDRDWMTIFLEFDGLGLLFQCLKNLSDIQSFHLSDMVLRMECIMCIREVVNSQSGLDCLLRIKGRKDNIFGRRFASDHMFNVMKSTKGDESVGADIRI</sequence>
<feature type="compositionally biased region" description="Basic residues" evidence="1">
    <location>
        <begin position="15"/>
        <end position="24"/>
    </location>
</feature>
<dbReference type="Pfam" id="PF06371">
    <property type="entry name" value="Drf_GBD"/>
    <property type="match status" value="1"/>
</dbReference>
<dbReference type="InterPro" id="IPR016024">
    <property type="entry name" value="ARM-type_fold"/>
</dbReference>
<proteinExistence type="predicted"/>
<feature type="region of interest" description="Disordered" evidence="1">
    <location>
        <begin position="1"/>
        <end position="24"/>
    </location>
</feature>
<evidence type="ECO:0000313" key="3">
    <source>
        <dbReference type="EMBL" id="KAJ8297524.1"/>
    </source>
</evidence>
<accession>A0ABQ9E0F0</accession>